<dbReference type="SUPFAM" id="SSF53756">
    <property type="entry name" value="UDP-Glycosyltransferase/glycogen phosphorylase"/>
    <property type="match status" value="1"/>
</dbReference>
<organism evidence="6 7">
    <name type="scientific">Acrobeloides nanus</name>
    <dbReference type="NCBI Taxonomy" id="290746"/>
    <lineage>
        <taxon>Eukaryota</taxon>
        <taxon>Metazoa</taxon>
        <taxon>Ecdysozoa</taxon>
        <taxon>Nematoda</taxon>
        <taxon>Chromadorea</taxon>
        <taxon>Rhabditida</taxon>
        <taxon>Tylenchina</taxon>
        <taxon>Cephalobomorpha</taxon>
        <taxon>Cephaloboidea</taxon>
        <taxon>Cephalobidae</taxon>
        <taxon>Acrobeloides</taxon>
    </lineage>
</organism>
<comment type="similarity">
    <text evidence="1">Belongs to the UDP-glycosyltransferase family.</text>
</comment>
<keyword evidence="4" id="KW-0808">Transferase</keyword>
<dbReference type="GO" id="GO:0015020">
    <property type="term" value="F:glucuronosyltransferase activity"/>
    <property type="evidence" value="ECO:0007669"/>
    <property type="project" value="UniProtKB-EC"/>
</dbReference>
<dbReference type="FunFam" id="3.40.50.2000:FF:000021">
    <property type="entry name" value="UDP-glucuronosyltransferase"/>
    <property type="match status" value="1"/>
</dbReference>
<dbReference type="Pfam" id="PF00201">
    <property type="entry name" value="UDPGT"/>
    <property type="match status" value="1"/>
</dbReference>
<evidence type="ECO:0000313" key="7">
    <source>
        <dbReference type="WBParaSite" id="ACRNAN_scaffold895.g13206.t2"/>
    </source>
</evidence>
<dbReference type="EC" id="2.4.1.17" evidence="2"/>
<dbReference type="PANTHER" id="PTHR48043:SF145">
    <property type="entry name" value="FI06409P-RELATED"/>
    <property type="match status" value="1"/>
</dbReference>
<sequence>MGKSHVMFIGKIADILAKAGHEIVLFQPIIDDNITTTGTKLARVIERKRDFVIDFSFDDLQEDVWSNITTTGTKLARVIERKRDFVIDFSFDDLQEDVWSFEEPSFSKLTSMVGRLRSVQTKSCKNQINDKTLMDQLKSENFTMSIGEPFDACYYGVLERLGINTYISALAGSGMTAAFGGLFGLPSTPSFLPGMFAGMPPLGYIDRAKNLFGHIMMQYWFPANFINPLNEVLRPVLGHDFEIMHKIAESSLIFVNADEHLDYPQPTSHKFVNIGGMSMSKPKPLEKKYEEIMNSSRKGVILVSFGSVAQSSKMPEVLKKKFLETFAQFPDITFLWKYEKDEDNIAHGYDNVITGNWLPQTDLLAHPKMLAFISHGGANSVMEASYAGVPLIGIPLMADQFRNAIMAQYRKIATIVQKKEILEGKLTEAIKKITTDERFGGGGSHDSWLLPGQHKWMIGGRFIPWGAHREGFVQMYLDSDLNFSIYAWI</sequence>
<dbReference type="CDD" id="cd03784">
    <property type="entry name" value="GT1_Gtf-like"/>
    <property type="match status" value="1"/>
</dbReference>
<comment type="catalytic activity">
    <reaction evidence="5">
        <text>glucuronate acceptor + UDP-alpha-D-glucuronate = acceptor beta-D-glucuronoside + UDP + H(+)</text>
        <dbReference type="Rhea" id="RHEA:21032"/>
        <dbReference type="ChEBI" id="CHEBI:15378"/>
        <dbReference type="ChEBI" id="CHEBI:58052"/>
        <dbReference type="ChEBI" id="CHEBI:58223"/>
        <dbReference type="ChEBI" id="CHEBI:132367"/>
        <dbReference type="ChEBI" id="CHEBI:132368"/>
        <dbReference type="EC" id="2.4.1.17"/>
    </reaction>
</comment>
<proteinExistence type="inferred from homology"/>
<evidence type="ECO:0000256" key="4">
    <source>
        <dbReference type="ARBA" id="ARBA00022679"/>
    </source>
</evidence>
<dbReference type="AlphaFoldDB" id="A0A914EJW8"/>
<name>A0A914EJW8_9BILA</name>
<dbReference type="Proteomes" id="UP000887540">
    <property type="component" value="Unplaced"/>
</dbReference>
<dbReference type="InterPro" id="IPR002213">
    <property type="entry name" value="UDP_glucos_trans"/>
</dbReference>
<evidence type="ECO:0000256" key="5">
    <source>
        <dbReference type="ARBA" id="ARBA00047475"/>
    </source>
</evidence>
<keyword evidence="6" id="KW-1185">Reference proteome</keyword>
<keyword evidence="3" id="KW-0328">Glycosyltransferase</keyword>
<evidence type="ECO:0000256" key="1">
    <source>
        <dbReference type="ARBA" id="ARBA00009995"/>
    </source>
</evidence>
<reference evidence="7" key="1">
    <citation type="submission" date="2022-11" db="UniProtKB">
        <authorList>
            <consortium name="WormBaseParasite"/>
        </authorList>
    </citation>
    <scope>IDENTIFICATION</scope>
</reference>
<evidence type="ECO:0000256" key="2">
    <source>
        <dbReference type="ARBA" id="ARBA00012544"/>
    </source>
</evidence>
<evidence type="ECO:0000313" key="6">
    <source>
        <dbReference type="Proteomes" id="UP000887540"/>
    </source>
</evidence>
<protein>
    <recommendedName>
        <fullName evidence="2">glucuronosyltransferase</fullName>
        <ecNumber evidence="2">2.4.1.17</ecNumber>
    </recommendedName>
</protein>
<dbReference type="PANTHER" id="PTHR48043">
    <property type="entry name" value="EG:EG0003.4 PROTEIN-RELATED"/>
    <property type="match status" value="1"/>
</dbReference>
<evidence type="ECO:0000256" key="3">
    <source>
        <dbReference type="ARBA" id="ARBA00022676"/>
    </source>
</evidence>
<dbReference type="InterPro" id="IPR050271">
    <property type="entry name" value="UDP-glycosyltransferase"/>
</dbReference>
<accession>A0A914EJW8</accession>
<dbReference type="WBParaSite" id="ACRNAN_scaffold895.g13206.t2">
    <property type="protein sequence ID" value="ACRNAN_scaffold895.g13206.t2"/>
    <property type="gene ID" value="ACRNAN_scaffold895.g13206"/>
</dbReference>
<dbReference type="Gene3D" id="3.40.50.2000">
    <property type="entry name" value="Glycogen Phosphorylase B"/>
    <property type="match status" value="1"/>
</dbReference>